<dbReference type="SUPFAM" id="SSF51120">
    <property type="entry name" value="beta-Roll"/>
    <property type="match status" value="6"/>
</dbReference>
<keyword evidence="4" id="KW-0677">Repeat</keyword>
<proteinExistence type="predicted"/>
<name>A0ABZ2V274_9CYAN</name>
<dbReference type="PANTHER" id="PTHR38340:SF1">
    <property type="entry name" value="S-LAYER PROTEIN"/>
    <property type="match status" value="1"/>
</dbReference>
<dbReference type="SMART" id="SM00237">
    <property type="entry name" value="Calx_beta"/>
    <property type="match status" value="1"/>
</dbReference>
<dbReference type="SUPFAM" id="SSF141072">
    <property type="entry name" value="CalX-like"/>
    <property type="match status" value="1"/>
</dbReference>
<comment type="subcellular location">
    <subcellularLocation>
        <location evidence="1">Secreted</location>
    </subcellularLocation>
</comment>
<evidence type="ECO:0000256" key="2">
    <source>
        <dbReference type="ARBA" id="ARBA00022525"/>
    </source>
</evidence>
<dbReference type="Gene3D" id="2.60.40.2030">
    <property type="match status" value="1"/>
</dbReference>
<evidence type="ECO:0000256" key="4">
    <source>
        <dbReference type="ARBA" id="ARBA00022737"/>
    </source>
</evidence>
<dbReference type="InterPro" id="IPR011049">
    <property type="entry name" value="Serralysin-like_metalloprot_C"/>
</dbReference>
<keyword evidence="3" id="KW-0732">Signal</keyword>
<dbReference type="InterPro" id="IPR038081">
    <property type="entry name" value="CalX-like_sf"/>
</dbReference>
<evidence type="ECO:0000313" key="8">
    <source>
        <dbReference type="Proteomes" id="UP001483337"/>
    </source>
</evidence>
<dbReference type="InterPro" id="IPR050557">
    <property type="entry name" value="RTX_toxin/Mannuronan_C5-epim"/>
</dbReference>
<keyword evidence="8" id="KW-1185">Reference proteome</keyword>
<evidence type="ECO:0000256" key="1">
    <source>
        <dbReference type="ARBA" id="ARBA00004613"/>
    </source>
</evidence>
<dbReference type="InterPro" id="IPR001343">
    <property type="entry name" value="Hemolysn_Ca-bd"/>
</dbReference>
<protein>
    <submittedName>
        <fullName evidence="7">Calx-beta domain-containing protein</fullName>
    </submittedName>
</protein>
<evidence type="ECO:0000256" key="3">
    <source>
        <dbReference type="ARBA" id="ARBA00022729"/>
    </source>
</evidence>
<keyword evidence="2" id="KW-0964">Secreted</keyword>
<dbReference type="Proteomes" id="UP001483337">
    <property type="component" value="Chromosome"/>
</dbReference>
<evidence type="ECO:0000259" key="6">
    <source>
        <dbReference type="SMART" id="SM00237"/>
    </source>
</evidence>
<accession>A0ABZ2V274</accession>
<gene>
    <name evidence="7" type="ORF">WJM97_09430</name>
</gene>
<dbReference type="RefSeq" id="WP_353932785.1">
    <property type="nucleotide sequence ID" value="NZ_CP150886.1"/>
</dbReference>
<dbReference type="PROSITE" id="PS00330">
    <property type="entry name" value="HEMOLYSIN_CALCIUM"/>
    <property type="match status" value="9"/>
</dbReference>
<dbReference type="Pfam" id="PF03160">
    <property type="entry name" value="Calx-beta"/>
    <property type="match status" value="1"/>
</dbReference>
<organism evidence="7 8">
    <name type="scientific">Okeanomitos corallinicola TIOX110</name>
    <dbReference type="NCBI Taxonomy" id="3133117"/>
    <lineage>
        <taxon>Bacteria</taxon>
        <taxon>Bacillati</taxon>
        <taxon>Cyanobacteriota</taxon>
        <taxon>Cyanophyceae</taxon>
        <taxon>Nostocales</taxon>
        <taxon>Aphanizomenonaceae</taxon>
        <taxon>Okeanomitos</taxon>
    </lineage>
</organism>
<dbReference type="InterPro" id="IPR003644">
    <property type="entry name" value="Calx_beta"/>
</dbReference>
<dbReference type="PRINTS" id="PR00313">
    <property type="entry name" value="CABNDNGRPT"/>
</dbReference>
<dbReference type="InterPro" id="IPR018511">
    <property type="entry name" value="Hemolysin-typ_Ca-bd_CS"/>
</dbReference>
<evidence type="ECO:0000313" key="7">
    <source>
        <dbReference type="EMBL" id="WZB89890.1"/>
    </source>
</evidence>
<feature type="domain" description="Calx-beta" evidence="6">
    <location>
        <begin position="859"/>
        <end position="956"/>
    </location>
</feature>
<reference evidence="7 8" key="1">
    <citation type="submission" date="2024-04" db="EMBL/GenBank/DDBJ databases">
        <title>Okeanomitos corallinicola gen. &amp; sp. nov. (Nostocales, Cyanobacteria), a new toxic marine heterocyst-forming cyanobacterium from a coral reef.</title>
        <authorList>
            <person name="Li H."/>
            <person name="Li R."/>
            <person name="Kang J."/>
            <person name="Hii K.S."/>
            <person name="Mohamed H.F."/>
            <person name="Xu X."/>
            <person name="Luo Z."/>
        </authorList>
    </citation>
    <scope>NUCLEOTIDE SEQUENCE [LARGE SCALE GENOMIC DNA]</scope>
    <source>
        <strain evidence="7 8">TIOX110</strain>
    </source>
</reference>
<keyword evidence="5" id="KW-0106">Calcium</keyword>
<dbReference type="Pfam" id="PF00353">
    <property type="entry name" value="HemolysinCabind"/>
    <property type="match status" value="10"/>
</dbReference>
<dbReference type="PANTHER" id="PTHR38340">
    <property type="entry name" value="S-LAYER PROTEIN"/>
    <property type="match status" value="1"/>
</dbReference>
<dbReference type="EMBL" id="CP150886">
    <property type="protein sequence ID" value="WZB89890.1"/>
    <property type="molecule type" value="Genomic_DNA"/>
</dbReference>
<dbReference type="Gene3D" id="2.150.10.10">
    <property type="entry name" value="Serralysin-like metalloprotease, C-terminal"/>
    <property type="match status" value="6"/>
</dbReference>
<evidence type="ECO:0000256" key="5">
    <source>
        <dbReference type="ARBA" id="ARBA00022837"/>
    </source>
</evidence>
<sequence>MSNLDSFGYVLDTAFGTAYNRNLAEILRLQWQAGDFSQIPQIEILDSSILGTAQGAYAISTNTIYLSDYLVKTGTPEAISRVLLEEIGHFVDAQINTLDASGDEGAIFAELVQGNSLDAATLEVLKNEDDTAVIDVDGESVLVEQANLSGTSGNDTITGTTGNDVISGLGGNDRLYGLEGNDSLNGGGGNDIIFSDAGNDTINGATGFDYYVADYSDRTTGLTMTYDPTTGNGTITIGSEVDTLISIESFNEGFGLNGGFKGTAFADVIVGTSDSENYYWYGIYGGDGNDTISGGAGDDNVYGEEGNDVLNGDAGNDYLYGGNGNDSLNGGVGDDVIYSDIGNDTINGGTGFDYYVADYSDRTTGLTMTYDPTTGNGTITIGSEVDTLISIESFNEGFGLNGGFKGTAFADVIVGTSDSENYYWYGIYGGDGNDTISGGAGDDNVYGEEGNDVLNGDAGNDYLYGGNGNDSLNGGVGDDVIYSDIGNDTINGGTGFDYYVADYSDRTTGLTMTYDPTTGNGTITIGSEVDTLISIESFNEGFGLNGGFKGTAFADVIVGTSDSENYYWYGIYGGDGNDTISGGAGDDNVYGEEGNDVLNGDAGNDYLYGGNGNDSLNGGVGDDVIYSDIGNDTINGGTGFDYYVADYSDRTTGLTMTYDPTTGNGTITIGSEVDTLISIESFNEGFGLNGGFKGTAFADVIVGTSDSENYYWYGIYGGDGNDTISGGAGDDNVYGEEGNDTLTGVDPTSINPGRGERDYLEGGIGADRFILGDATWIGYDDGNSTTNGNSDYAEIEDFNPTEGDVIQLQGTSSNYLLTVVGADTQIFINKPGTEPDELIGIIRNQTGLSLTGDYFAYNQDVVASSVNINLSKKQTVVEGKTNSQNVVYTVTLDDTSNQTITVQYATSDLKAKAGSDYTSTSGTLTFNPGETSKTISIPILNNSVNEANETFNLTLSNPTNGNLGTASSVLTTITDTLSSSSTITLPVGVENLTLSGKNAINGTGNANANIIKGNSNNNTLSGLAGNDSYLFAANTVLGTDTINETTTGGTDLINFTGTKTGVNINLGTTALQTVNSNLSLVLSANNVIENVTGGLANDVLTGNSLDNTILGGNGDDQLIGQAGNDLLWGGAGNDTLNGGTGGDKYQFKGNSRSLSSSLGVDSITQFVVGQDQILLSKSTFKSMTNSAGQVLTDFAVVANNSLVNASSARIVYSQGTGSLFYNQDGSVLGTDTVFEFAEIGNSAITLSGSDFLVIA</sequence>